<dbReference type="GO" id="GO:0005886">
    <property type="term" value="C:plasma membrane"/>
    <property type="evidence" value="ECO:0007669"/>
    <property type="project" value="UniProtKB-SubCell"/>
</dbReference>
<evidence type="ECO:0000256" key="9">
    <source>
        <dbReference type="SAM" id="Phobius"/>
    </source>
</evidence>
<evidence type="ECO:0000256" key="2">
    <source>
        <dbReference type="ARBA" id="ARBA00009306"/>
    </source>
</evidence>
<evidence type="ECO:0000256" key="4">
    <source>
        <dbReference type="ARBA" id="ARBA00022475"/>
    </source>
</evidence>
<evidence type="ECO:0000256" key="5">
    <source>
        <dbReference type="ARBA" id="ARBA00022692"/>
    </source>
</evidence>
<accession>A0A2X1NFM2</accession>
<reference evidence="11 12" key="1">
    <citation type="submission" date="2018-06" db="EMBL/GenBank/DDBJ databases">
        <authorList>
            <consortium name="Pathogen Informatics"/>
            <person name="Doyle S."/>
        </authorList>
    </citation>
    <scope>NUCLEOTIDE SEQUENCE [LARGE SCALE GENOMIC DNA]</scope>
    <source>
        <strain evidence="11 12">NCTC9073</strain>
    </source>
</reference>
<evidence type="ECO:0000256" key="8">
    <source>
        <dbReference type="ARBA" id="ARBA00037215"/>
    </source>
</evidence>
<keyword evidence="4" id="KW-1003">Cell membrane</keyword>
<evidence type="ECO:0000256" key="6">
    <source>
        <dbReference type="ARBA" id="ARBA00022989"/>
    </source>
</evidence>
<dbReference type="EMBL" id="UASD01000008">
    <property type="protein sequence ID" value="SPX11055.1"/>
    <property type="molecule type" value="Genomic_DNA"/>
</dbReference>
<keyword evidence="5 9" id="KW-0812">Transmembrane</keyword>
<dbReference type="SUPFAM" id="SSF161098">
    <property type="entry name" value="MetI-like"/>
    <property type="match status" value="1"/>
</dbReference>
<dbReference type="PANTHER" id="PTHR43163:SF5">
    <property type="entry name" value="GLUTATHIONE TRANSPORT SYSTEM PERMEASE PROTEIN GSIC"/>
    <property type="match status" value="1"/>
</dbReference>
<keyword evidence="6 9" id="KW-1133">Transmembrane helix</keyword>
<evidence type="ECO:0000256" key="1">
    <source>
        <dbReference type="ARBA" id="ARBA00004651"/>
    </source>
</evidence>
<comment type="similarity">
    <text evidence="2">Belongs to the binding-protein-dependent transport system permease family.</text>
</comment>
<dbReference type="PANTHER" id="PTHR43163">
    <property type="entry name" value="DIPEPTIDE TRANSPORT SYSTEM PERMEASE PROTEIN DPPB-RELATED"/>
    <property type="match status" value="1"/>
</dbReference>
<evidence type="ECO:0000313" key="12">
    <source>
        <dbReference type="Proteomes" id="UP000250780"/>
    </source>
</evidence>
<feature type="transmembrane region" description="Helical" evidence="9">
    <location>
        <begin position="9"/>
        <end position="30"/>
    </location>
</feature>
<organism evidence="11 12">
    <name type="scientific">Escherichia coli</name>
    <dbReference type="NCBI Taxonomy" id="562"/>
    <lineage>
        <taxon>Bacteria</taxon>
        <taxon>Pseudomonadati</taxon>
        <taxon>Pseudomonadota</taxon>
        <taxon>Gammaproteobacteria</taxon>
        <taxon>Enterobacterales</taxon>
        <taxon>Enterobacteriaceae</taxon>
        <taxon>Escherichia</taxon>
    </lineage>
</organism>
<gene>
    <name evidence="11" type="primary">gsiC_2</name>
    <name evidence="11" type="ORF">NCTC9073_02373</name>
</gene>
<dbReference type="AlphaFoldDB" id="A0A2X1NFM2"/>
<evidence type="ECO:0000256" key="7">
    <source>
        <dbReference type="ARBA" id="ARBA00023136"/>
    </source>
</evidence>
<dbReference type="InterPro" id="IPR035906">
    <property type="entry name" value="MetI-like_sf"/>
</dbReference>
<dbReference type="InterPro" id="IPR045621">
    <property type="entry name" value="BPD_transp_1_N"/>
</dbReference>
<evidence type="ECO:0000259" key="10">
    <source>
        <dbReference type="Pfam" id="PF19300"/>
    </source>
</evidence>
<feature type="transmembrane region" description="Helical" evidence="9">
    <location>
        <begin position="99"/>
        <end position="123"/>
    </location>
</feature>
<dbReference type="Proteomes" id="UP000250780">
    <property type="component" value="Unassembled WGS sequence"/>
</dbReference>
<protein>
    <submittedName>
        <fullName evidence="11">ABC transporter permease</fullName>
    </submittedName>
</protein>
<dbReference type="Gene3D" id="1.10.3720.10">
    <property type="entry name" value="MetI-like"/>
    <property type="match status" value="1"/>
</dbReference>
<sequence>MLNYVIKRLLGLIPTLFIVSVLVFLFVHMLPGDPARLIAGPEADAQVIELVRQQLGLESAAVSQFWHYISNAVQGDFGLSMVSRRPVADEIASRFMPTLWLTITSMVWAVIFGMAAGIIAAVWRNRWPDRLSMTIAVSGISFPAFCSGDAFNSGILR</sequence>
<keyword evidence="7 9" id="KW-0472">Membrane</keyword>
<keyword evidence="3" id="KW-0813">Transport</keyword>
<proteinExistence type="inferred from homology"/>
<comment type="function">
    <text evidence="8">Part of the ABC transporter complex GsiABCD involved in glutathione import. Probably responsible for the translocation of the substrate across the membrane.</text>
</comment>
<name>A0A2X1NFM2_ECOLX</name>
<feature type="domain" description="ABC transporter type 1 GsiC-like N-terminal" evidence="10">
    <location>
        <begin position="1"/>
        <end position="95"/>
    </location>
</feature>
<evidence type="ECO:0000256" key="3">
    <source>
        <dbReference type="ARBA" id="ARBA00022448"/>
    </source>
</evidence>
<comment type="subcellular location">
    <subcellularLocation>
        <location evidence="1">Cell membrane</location>
        <topology evidence="1">Multi-pass membrane protein</topology>
    </subcellularLocation>
</comment>
<evidence type="ECO:0000313" key="11">
    <source>
        <dbReference type="EMBL" id="SPX11055.1"/>
    </source>
</evidence>
<dbReference type="Pfam" id="PF19300">
    <property type="entry name" value="BPD_transp_1_N"/>
    <property type="match status" value="1"/>
</dbReference>